<organism evidence="1 2">
    <name type="scientific">Gordonia defluvii</name>
    <dbReference type="NCBI Taxonomy" id="283718"/>
    <lineage>
        <taxon>Bacteria</taxon>
        <taxon>Bacillati</taxon>
        <taxon>Actinomycetota</taxon>
        <taxon>Actinomycetes</taxon>
        <taxon>Mycobacteriales</taxon>
        <taxon>Gordoniaceae</taxon>
        <taxon>Gordonia</taxon>
    </lineage>
</organism>
<protein>
    <recommendedName>
        <fullName evidence="3">Transcriptional regulator, AbiEi antitoxin, Type IV TA system</fullName>
    </recommendedName>
</protein>
<keyword evidence="2" id="KW-1185">Reference proteome</keyword>
<evidence type="ECO:0008006" key="3">
    <source>
        <dbReference type="Google" id="ProtNLM"/>
    </source>
</evidence>
<proteinExistence type="predicted"/>
<name>A0ABP6LBI6_9ACTN</name>
<accession>A0ABP6LBI6</accession>
<gene>
    <name evidence="1" type="ORF">GCM10010528_14940</name>
</gene>
<evidence type="ECO:0000313" key="1">
    <source>
        <dbReference type="EMBL" id="GAA3035143.1"/>
    </source>
</evidence>
<reference evidence="2" key="1">
    <citation type="journal article" date="2019" name="Int. J. Syst. Evol. Microbiol.">
        <title>The Global Catalogue of Microorganisms (GCM) 10K type strain sequencing project: providing services to taxonomists for standard genome sequencing and annotation.</title>
        <authorList>
            <consortium name="The Broad Institute Genomics Platform"/>
            <consortium name="The Broad Institute Genome Sequencing Center for Infectious Disease"/>
            <person name="Wu L."/>
            <person name="Ma J."/>
        </authorList>
    </citation>
    <scope>NUCLEOTIDE SEQUENCE [LARGE SCALE GENOMIC DNA]</scope>
    <source>
        <strain evidence="2">JCM 14234</strain>
    </source>
</reference>
<sequence length="309" mass="33187">MTRFPLDAYGLVRRGNALAADFSDDELAAAVRSGDLLRLTPGVYVDGSEHYATPAGAEQLFRLRSIAVATTSTPQRHPLSHTSAAVVHGLPLLHPTLTHVHVTTGENRGGGIRSGRHVHPADLCAADTVDIGGVCATTIERTAVDVATMGDFAQALTVFDGALRRGADRELMARTLHGPRPGVRPARRALAVADPGSESVGESWSRAQIIDAGLPGPLVQRPAAGISGQLYRCDFGWGENLLGEFDGLAKYGRLARPGEDAADVTIREKRREDDLRAMGFVMIRWTWATLRSGRLVTLLRPWLARHGVS</sequence>
<comment type="caution">
    <text evidence="1">The sequence shown here is derived from an EMBL/GenBank/DDBJ whole genome shotgun (WGS) entry which is preliminary data.</text>
</comment>
<dbReference type="RefSeq" id="WP_290705149.1">
    <property type="nucleotide sequence ID" value="NZ_BAAAVS010000021.1"/>
</dbReference>
<dbReference type="Proteomes" id="UP001501035">
    <property type="component" value="Unassembled WGS sequence"/>
</dbReference>
<dbReference type="EMBL" id="BAAAVS010000021">
    <property type="protein sequence ID" value="GAA3035143.1"/>
    <property type="molecule type" value="Genomic_DNA"/>
</dbReference>
<evidence type="ECO:0000313" key="2">
    <source>
        <dbReference type="Proteomes" id="UP001501035"/>
    </source>
</evidence>